<dbReference type="RefSeq" id="WP_058497109.1">
    <property type="nucleotide sequence ID" value="NZ_CAAAIU010000004.1"/>
</dbReference>
<protein>
    <submittedName>
        <fullName evidence="2">Uncharacterized protein</fullName>
    </submittedName>
</protein>
<feature type="chain" id="PRO_5006912152" evidence="1">
    <location>
        <begin position="26"/>
        <end position="154"/>
    </location>
</feature>
<sequence>MHKLTSYKLTLLLILNLFSILTASAGGDVCGDNSYHARTIYNYSTQTWFIDGWGNSIPGLGGSSVWFEPCNGKTSVGCPIPPQSQISISYVGTGGLVPRPPAGSIRLTDKNGVAHDFWFECLRRDLQLEGSVASTVMSLNQPRGGDIHISGNQY</sequence>
<dbReference type="AlphaFoldDB" id="A0A0W0SMW1"/>
<keyword evidence="1" id="KW-0732">Signal</keyword>
<organism evidence="2 3">
    <name type="scientific">Legionella drozanskii LLAP-1</name>
    <dbReference type="NCBI Taxonomy" id="1212489"/>
    <lineage>
        <taxon>Bacteria</taxon>
        <taxon>Pseudomonadati</taxon>
        <taxon>Pseudomonadota</taxon>
        <taxon>Gammaproteobacteria</taxon>
        <taxon>Legionellales</taxon>
        <taxon>Legionellaceae</taxon>
        <taxon>Legionella</taxon>
    </lineage>
</organism>
<dbReference type="PATRIC" id="fig|1212489.4.peg.2997"/>
<dbReference type="EMBL" id="LNXY01000031">
    <property type="protein sequence ID" value="KTC84680.1"/>
    <property type="molecule type" value="Genomic_DNA"/>
</dbReference>
<evidence type="ECO:0000256" key="1">
    <source>
        <dbReference type="SAM" id="SignalP"/>
    </source>
</evidence>
<feature type="signal peptide" evidence="1">
    <location>
        <begin position="1"/>
        <end position="25"/>
    </location>
</feature>
<proteinExistence type="predicted"/>
<dbReference type="OrthoDB" id="5657180at2"/>
<evidence type="ECO:0000313" key="2">
    <source>
        <dbReference type="EMBL" id="KTC84680.1"/>
    </source>
</evidence>
<accession>A0A0W0SMW1</accession>
<keyword evidence="3" id="KW-1185">Reference proteome</keyword>
<comment type="caution">
    <text evidence="2">The sequence shown here is derived from an EMBL/GenBank/DDBJ whole genome shotgun (WGS) entry which is preliminary data.</text>
</comment>
<gene>
    <name evidence="2" type="ORF">Ldro_2844</name>
</gene>
<reference evidence="2 3" key="1">
    <citation type="submission" date="2015-11" db="EMBL/GenBank/DDBJ databases">
        <title>Genomic analysis of 38 Legionella species identifies large and diverse effector repertoires.</title>
        <authorList>
            <person name="Burstein D."/>
            <person name="Amaro F."/>
            <person name="Zusman T."/>
            <person name="Lifshitz Z."/>
            <person name="Cohen O."/>
            <person name="Gilbert J.A."/>
            <person name="Pupko T."/>
            <person name="Shuman H.A."/>
            <person name="Segal G."/>
        </authorList>
    </citation>
    <scope>NUCLEOTIDE SEQUENCE [LARGE SCALE GENOMIC DNA]</scope>
    <source>
        <strain evidence="2 3">ATCC 700990</strain>
    </source>
</reference>
<evidence type="ECO:0000313" key="3">
    <source>
        <dbReference type="Proteomes" id="UP000054736"/>
    </source>
</evidence>
<dbReference type="Proteomes" id="UP000054736">
    <property type="component" value="Unassembled WGS sequence"/>
</dbReference>
<name>A0A0W0SMW1_9GAMM</name>